<gene>
    <name evidence="3" type="ORF">HDK90DRAFT_510273</name>
</gene>
<dbReference type="Gene3D" id="3.90.640.10">
    <property type="entry name" value="Actin, Chain A, domain 4"/>
    <property type="match status" value="1"/>
</dbReference>
<dbReference type="Gene3D" id="3.30.30.30">
    <property type="match status" value="1"/>
</dbReference>
<dbReference type="InterPro" id="IPR043129">
    <property type="entry name" value="ATPase_NBD"/>
</dbReference>
<accession>A0ABR1YNP2</accession>
<dbReference type="Gene3D" id="3.30.420.40">
    <property type="match status" value="2"/>
</dbReference>
<dbReference type="Pfam" id="PF00012">
    <property type="entry name" value="HSP70"/>
    <property type="match status" value="1"/>
</dbReference>
<evidence type="ECO:0000256" key="1">
    <source>
        <dbReference type="ARBA" id="ARBA00022741"/>
    </source>
</evidence>
<dbReference type="EMBL" id="JBBWRZ010000005">
    <property type="protein sequence ID" value="KAK8235078.1"/>
    <property type="molecule type" value="Genomic_DNA"/>
</dbReference>
<keyword evidence="1" id="KW-0547">Nucleotide-binding</keyword>
<organism evidence="3 4">
    <name type="scientific">Phyllosticta capitalensis</name>
    <dbReference type="NCBI Taxonomy" id="121624"/>
    <lineage>
        <taxon>Eukaryota</taxon>
        <taxon>Fungi</taxon>
        <taxon>Dikarya</taxon>
        <taxon>Ascomycota</taxon>
        <taxon>Pezizomycotina</taxon>
        <taxon>Dothideomycetes</taxon>
        <taxon>Dothideomycetes incertae sedis</taxon>
        <taxon>Botryosphaeriales</taxon>
        <taxon>Phyllostictaceae</taxon>
        <taxon>Phyllosticta</taxon>
    </lineage>
</organism>
<evidence type="ECO:0000313" key="3">
    <source>
        <dbReference type="EMBL" id="KAK8235078.1"/>
    </source>
</evidence>
<proteinExistence type="predicted"/>
<dbReference type="PANTHER" id="PTHR14187:SF81">
    <property type="entry name" value="HSP70 FAMILY PROTEIN (AFU_ORTHOLOGUE AFUA_4G14040)"/>
    <property type="match status" value="1"/>
</dbReference>
<evidence type="ECO:0008006" key="5">
    <source>
        <dbReference type="Google" id="ProtNLM"/>
    </source>
</evidence>
<keyword evidence="2" id="KW-0067">ATP-binding</keyword>
<evidence type="ECO:0000313" key="4">
    <source>
        <dbReference type="Proteomes" id="UP001492380"/>
    </source>
</evidence>
<name>A0ABR1YNP2_9PEZI</name>
<reference evidence="3 4" key="1">
    <citation type="submission" date="2024-04" db="EMBL/GenBank/DDBJ databases">
        <title>Phyllosticta paracitricarpa is synonymous to the EU quarantine fungus P. citricarpa based on phylogenomic analyses.</title>
        <authorList>
            <consortium name="Lawrence Berkeley National Laboratory"/>
            <person name="Van Ingen-Buijs V.A."/>
            <person name="Van Westerhoven A.C."/>
            <person name="Haridas S."/>
            <person name="Skiadas P."/>
            <person name="Martin F."/>
            <person name="Groenewald J.Z."/>
            <person name="Crous P.W."/>
            <person name="Seidl M.F."/>
        </authorList>
    </citation>
    <scope>NUCLEOTIDE SEQUENCE [LARGE SCALE GENOMIC DNA]</scope>
    <source>
        <strain evidence="3 4">CBS 123374</strain>
    </source>
</reference>
<dbReference type="PRINTS" id="PR00301">
    <property type="entry name" value="HEATSHOCK70"/>
</dbReference>
<comment type="caution">
    <text evidence="3">The sequence shown here is derived from an EMBL/GenBank/DDBJ whole genome shotgun (WGS) entry which is preliminary data.</text>
</comment>
<keyword evidence="4" id="KW-1185">Reference proteome</keyword>
<dbReference type="InterPro" id="IPR013126">
    <property type="entry name" value="Hsp_70_fam"/>
</dbReference>
<evidence type="ECO:0000256" key="2">
    <source>
        <dbReference type="ARBA" id="ARBA00022840"/>
    </source>
</evidence>
<protein>
    <recommendedName>
        <fullName evidence="5">Actin-like ATPase domain-containing protein</fullName>
    </recommendedName>
</protein>
<dbReference type="PANTHER" id="PTHR14187">
    <property type="entry name" value="ALPHA KINASE/ELONGATION FACTOR 2 KINASE"/>
    <property type="match status" value="1"/>
</dbReference>
<dbReference type="CDD" id="cd10170">
    <property type="entry name" value="ASKHA_NBD_HSP70"/>
    <property type="match status" value="1"/>
</dbReference>
<dbReference type="Proteomes" id="UP001492380">
    <property type="component" value="Unassembled WGS sequence"/>
</dbReference>
<sequence length="590" mass="65708">MAPSLHKIIVGLDYGTTYSGVSYVTSNADSFEKIEVINQWPGTSDVASKVPTRIAYESENNEMGFDKWGYTVSAAHESYSWTKLLLDKSTILTGFDDPSLRDLMGSGMMRLPAHKSAQQVCNDFLAELYRHVVKVLAKKYSEEIYSITPVMCWITVPAIWSDAARDATKSAALAAGFGSRKMDTVNIITEPEAAALKPHLNPQCIDPIRAGDNVLVCDCGGGTVDITTYQIVEAHPRLSFKEICVGMGGKVGSTYIDRNFNQWLINTFGNAYTSIPAKKRGPGSALMRSFETAKRTFSSEADDENDATIIEIEHLCMKAPSSSRFDEEEETLKLTYGEMREFFAPVLRDISRLMDEQVDHAKSLGNDIDRVILVGGFGDSDFLVGYIKSWCRGQRPKRPKLLCPPQSQAAIVKGAALRGLEDLKPMSRIARRHYGFECAEAFREGIDPEHLSRIDDWSGEKYCDDRMTWGIHKGQTIDQDTETEVPVFLAVTGTLTGDQRIDRTTIYSCSHDDAPEYSFEDGIQRLGTVITEFSRAEILKAPKRKSGRKTIRKLEYDIKVSFSADEGAVVFATYIDGKQAGRTKVEFHND</sequence>
<dbReference type="SUPFAM" id="SSF53067">
    <property type="entry name" value="Actin-like ATPase domain"/>
    <property type="match status" value="2"/>
</dbReference>